<dbReference type="Proteomes" id="UP001153737">
    <property type="component" value="Chromosome 6"/>
</dbReference>
<sequence length="217" mass="24892">MAVAQTKEDIKFRNDIKQICTELLNEDFIDKVCTNFAEKYDSKIVKKLDLISESFEKLNETVNSNTKYIKNIEGRIAIMDQYAKRNTLRIYGVEEVANEVVLKTVATFIKSKLNIACSSADIDCAFRVGKDEKDSTKVRPILVNFVNNWKRTEIFRAKKLLKGSEFSIYEDLTKKNYELLIAAKKKYGNSQVWSAGGKIRVLHNTKTVTLNDMNDLL</sequence>
<dbReference type="AlphaFoldDB" id="A0A9P0DVM3"/>
<keyword evidence="2" id="KW-1185">Reference proteome</keyword>
<evidence type="ECO:0000313" key="1">
    <source>
        <dbReference type="EMBL" id="CAH1173853.1"/>
    </source>
</evidence>
<dbReference type="OrthoDB" id="6779620at2759"/>
<proteinExistence type="predicted"/>
<reference evidence="1" key="2">
    <citation type="submission" date="2022-10" db="EMBL/GenBank/DDBJ databases">
        <authorList>
            <consortium name="ENA_rothamsted_submissions"/>
            <consortium name="culmorum"/>
            <person name="King R."/>
        </authorList>
    </citation>
    <scope>NUCLEOTIDE SEQUENCE</scope>
</reference>
<evidence type="ECO:0000313" key="2">
    <source>
        <dbReference type="Proteomes" id="UP001153737"/>
    </source>
</evidence>
<dbReference type="EMBL" id="OU896712">
    <property type="protein sequence ID" value="CAH1173853.1"/>
    <property type="molecule type" value="Genomic_DNA"/>
</dbReference>
<name>A0A9P0DVM3_PHACE</name>
<accession>A0A9P0DVM3</accession>
<protein>
    <submittedName>
        <fullName evidence="1">Uncharacterized protein</fullName>
    </submittedName>
</protein>
<gene>
    <name evidence="1" type="ORF">PHAECO_LOCUS10372</name>
</gene>
<dbReference type="Gene3D" id="3.30.70.1820">
    <property type="entry name" value="L1 transposable element, RRM domain"/>
    <property type="match status" value="1"/>
</dbReference>
<organism evidence="1 2">
    <name type="scientific">Phaedon cochleariae</name>
    <name type="common">Mustard beetle</name>
    <dbReference type="NCBI Taxonomy" id="80249"/>
    <lineage>
        <taxon>Eukaryota</taxon>
        <taxon>Metazoa</taxon>
        <taxon>Ecdysozoa</taxon>
        <taxon>Arthropoda</taxon>
        <taxon>Hexapoda</taxon>
        <taxon>Insecta</taxon>
        <taxon>Pterygota</taxon>
        <taxon>Neoptera</taxon>
        <taxon>Endopterygota</taxon>
        <taxon>Coleoptera</taxon>
        <taxon>Polyphaga</taxon>
        <taxon>Cucujiformia</taxon>
        <taxon>Chrysomeloidea</taxon>
        <taxon>Chrysomelidae</taxon>
        <taxon>Chrysomelinae</taxon>
        <taxon>Chrysomelini</taxon>
        <taxon>Phaedon</taxon>
    </lineage>
</organism>
<reference evidence="1" key="1">
    <citation type="submission" date="2022-01" db="EMBL/GenBank/DDBJ databases">
        <authorList>
            <person name="King R."/>
        </authorList>
    </citation>
    <scope>NUCLEOTIDE SEQUENCE</scope>
</reference>